<dbReference type="GO" id="GO:0005634">
    <property type="term" value="C:nucleus"/>
    <property type="evidence" value="ECO:0007669"/>
    <property type="project" value="UniProtKB-SubCell"/>
</dbReference>
<keyword evidence="2" id="KW-0805">Transcription regulation</keyword>
<proteinExistence type="predicted"/>
<dbReference type="OrthoDB" id="1932168at2759"/>
<dbReference type="InterPro" id="IPR045895">
    <property type="entry name" value="bHLH91-like"/>
</dbReference>
<evidence type="ECO:0008006" key="7">
    <source>
        <dbReference type="Google" id="ProtNLM"/>
    </source>
</evidence>
<dbReference type="PANTHER" id="PTHR46834">
    <property type="entry name" value="TRANSCRIPTION FACTOR BHLH91"/>
    <property type="match status" value="1"/>
</dbReference>
<keyword evidence="3" id="KW-0804">Transcription</keyword>
<reference evidence="5 6" key="1">
    <citation type="submission" date="2019-09" db="EMBL/GenBank/DDBJ databases">
        <title>A chromosome-level genome assembly of the Chinese tupelo Nyssa sinensis.</title>
        <authorList>
            <person name="Yang X."/>
            <person name="Kang M."/>
            <person name="Yang Y."/>
            <person name="Xiong H."/>
            <person name="Wang M."/>
            <person name="Zhang Z."/>
            <person name="Wang Z."/>
            <person name="Wu H."/>
            <person name="Ma T."/>
            <person name="Liu J."/>
            <person name="Xi Z."/>
        </authorList>
    </citation>
    <scope>NUCLEOTIDE SEQUENCE [LARGE SCALE GENOMIC DNA]</scope>
    <source>
        <strain evidence="5">J267</strain>
        <tissue evidence="5">Leaf</tissue>
    </source>
</reference>
<dbReference type="GO" id="GO:0006355">
    <property type="term" value="P:regulation of DNA-templated transcription"/>
    <property type="evidence" value="ECO:0007669"/>
    <property type="project" value="InterPro"/>
</dbReference>
<dbReference type="GO" id="GO:0048658">
    <property type="term" value="P:anther wall tapetum development"/>
    <property type="evidence" value="ECO:0007669"/>
    <property type="project" value="InterPro"/>
</dbReference>
<dbReference type="PANTHER" id="PTHR46834:SF1">
    <property type="entry name" value="TRANSCRIPTION FACTOR BHLH10"/>
    <property type="match status" value="1"/>
</dbReference>
<name>A0A5J5B5P7_9ASTE</name>
<evidence type="ECO:0000256" key="2">
    <source>
        <dbReference type="ARBA" id="ARBA00023015"/>
    </source>
</evidence>
<evidence type="ECO:0000256" key="4">
    <source>
        <dbReference type="ARBA" id="ARBA00023242"/>
    </source>
</evidence>
<protein>
    <recommendedName>
        <fullName evidence="7">BHLH domain-containing protein</fullName>
    </recommendedName>
</protein>
<accession>A0A5J5B5P7</accession>
<evidence type="ECO:0000313" key="6">
    <source>
        <dbReference type="Proteomes" id="UP000325577"/>
    </source>
</evidence>
<evidence type="ECO:0000313" key="5">
    <source>
        <dbReference type="EMBL" id="KAA8538575.1"/>
    </source>
</evidence>
<dbReference type="Proteomes" id="UP000325577">
    <property type="component" value="Linkage Group LG15"/>
</dbReference>
<sequence>MIISPTGTPVSKKCKTSFSHNHQHQEQHLQHIEIQNGHNQIFNSSLMSNTPYPPTPDILNLFHVSRCSSSSFLPNSSFSILNQTQKSTNLAASLGFLGSVSNVFYDPLLHLNLPPQPTLFRELHDPLPHGFNLPGTRAGNLFAGVDKREASGVYQDGDGSHFANGVLEISRDIKLAQKRDGKKTKSFTTERHKREHFNEKFKVLRSLVPNPTKGRSAFHDHFGFYQSSLSGNQLQQNQWFGGKRRG</sequence>
<dbReference type="GO" id="GO:0046983">
    <property type="term" value="F:protein dimerization activity"/>
    <property type="evidence" value="ECO:0007669"/>
    <property type="project" value="InterPro"/>
</dbReference>
<dbReference type="EMBL" id="CM018038">
    <property type="protein sequence ID" value="KAA8538575.1"/>
    <property type="molecule type" value="Genomic_DNA"/>
</dbReference>
<evidence type="ECO:0000256" key="3">
    <source>
        <dbReference type="ARBA" id="ARBA00023163"/>
    </source>
</evidence>
<dbReference type="InterPro" id="IPR036638">
    <property type="entry name" value="HLH_DNA-bd_sf"/>
</dbReference>
<gene>
    <name evidence="5" type="ORF">F0562_028231</name>
</gene>
<comment type="subcellular location">
    <subcellularLocation>
        <location evidence="1">Nucleus</location>
    </subcellularLocation>
</comment>
<keyword evidence="4" id="KW-0539">Nucleus</keyword>
<keyword evidence="6" id="KW-1185">Reference proteome</keyword>
<dbReference type="SUPFAM" id="SSF47459">
    <property type="entry name" value="HLH, helix-loop-helix DNA-binding domain"/>
    <property type="match status" value="1"/>
</dbReference>
<organism evidence="5 6">
    <name type="scientific">Nyssa sinensis</name>
    <dbReference type="NCBI Taxonomy" id="561372"/>
    <lineage>
        <taxon>Eukaryota</taxon>
        <taxon>Viridiplantae</taxon>
        <taxon>Streptophyta</taxon>
        <taxon>Embryophyta</taxon>
        <taxon>Tracheophyta</taxon>
        <taxon>Spermatophyta</taxon>
        <taxon>Magnoliopsida</taxon>
        <taxon>eudicotyledons</taxon>
        <taxon>Gunneridae</taxon>
        <taxon>Pentapetalae</taxon>
        <taxon>asterids</taxon>
        <taxon>Cornales</taxon>
        <taxon>Nyssaceae</taxon>
        <taxon>Nyssa</taxon>
    </lineage>
</organism>
<evidence type="ECO:0000256" key="1">
    <source>
        <dbReference type="ARBA" id="ARBA00004123"/>
    </source>
</evidence>
<dbReference type="AlphaFoldDB" id="A0A5J5B5P7"/>